<organism evidence="6 7">
    <name type="scientific">Danionella cerebrum</name>
    <dbReference type="NCBI Taxonomy" id="2873325"/>
    <lineage>
        <taxon>Eukaryota</taxon>
        <taxon>Metazoa</taxon>
        <taxon>Chordata</taxon>
        <taxon>Craniata</taxon>
        <taxon>Vertebrata</taxon>
        <taxon>Euteleostomi</taxon>
        <taxon>Actinopterygii</taxon>
        <taxon>Neopterygii</taxon>
        <taxon>Teleostei</taxon>
        <taxon>Ostariophysi</taxon>
        <taxon>Cypriniformes</taxon>
        <taxon>Danionidae</taxon>
        <taxon>Danioninae</taxon>
        <taxon>Danionella</taxon>
    </lineage>
</organism>
<dbReference type="OrthoDB" id="10007415at2759"/>
<protein>
    <recommendedName>
        <fullName evidence="5">PDZ domain-containing protein</fullName>
    </recommendedName>
</protein>
<dbReference type="InterPro" id="IPR051067">
    <property type="entry name" value="NHER"/>
</dbReference>
<keyword evidence="2" id="KW-1003">Cell membrane</keyword>
<feature type="region of interest" description="Disordered" evidence="4">
    <location>
        <begin position="121"/>
        <end position="165"/>
    </location>
</feature>
<sequence length="598" mass="66427">MANTLEREILERELRPRLCYLTKGDRGYGFHLHGERNRGAQLIRKIEPGSPADLSGLRSGDRVVEVNGENVEGETHHQVVQRILEVEYRTRLLVVDRVTDEFLRFHGLPCTEERAVEMGSLSSRSSAVSSPRASPRDPVTPPYSRQSSESISINKSPTSPGAVLNGSPLYRAHARLASPIFLCPPSPSERKTKEDAEPFTRLTDEICEREPFPESNDDISKTCESEPASKVNDESIKARKTEPSTKCNTETSIPNQTEPFTKPNEPNPEDGVDEPTRLCETAAFTEPSTESCLTEPKPEPLAHVRITSGIEECTKLSSRTSFTEPEGRQLSGTTPKEEFSEEDVVTKDLRPRLCHMTLSEQGYGFNLHCKKSRAGQFIRSVDSESPAERAGLRPQDRLIQVNGVCIEGLRHAEVVSLIRAGGRQTSLLVVDPETDLLFSRLGIVPTSTHLKEDCVDGPVTELPETMHHSSPDSPDGPRDSPPIISITLTDRPMRNGSQRHQSHRSSSSRSTLSETSGELSFDTSNKLTDSDHHSSDDVHKPLQDLKVKGDDHQDPFWESGLHLSTTAAEAKQKARAKRPNKRAPPMDWSTKQQIFSNF</sequence>
<dbReference type="EMBL" id="SRMA01026244">
    <property type="protein sequence ID" value="TRY86164.1"/>
    <property type="molecule type" value="Genomic_DNA"/>
</dbReference>
<feature type="compositionally biased region" description="Basic and acidic residues" evidence="4">
    <location>
        <begin position="464"/>
        <end position="478"/>
    </location>
</feature>
<dbReference type="InterPro" id="IPR041489">
    <property type="entry name" value="PDZ_6"/>
</dbReference>
<dbReference type="Proteomes" id="UP000316079">
    <property type="component" value="Unassembled WGS sequence"/>
</dbReference>
<dbReference type="InterPro" id="IPR001478">
    <property type="entry name" value="PDZ"/>
</dbReference>
<dbReference type="PROSITE" id="PS50106">
    <property type="entry name" value="PDZ"/>
    <property type="match status" value="2"/>
</dbReference>
<dbReference type="STRING" id="623744.A0A553Q8A1"/>
<keyword evidence="3" id="KW-0677">Repeat</keyword>
<dbReference type="PANTHER" id="PTHR14191:SF4">
    <property type="entry name" value="NA(+)_H(+) EXCHANGE REGULATORY COFACTOR NHE-RF2"/>
    <property type="match status" value="1"/>
</dbReference>
<feature type="region of interest" description="Disordered" evidence="4">
    <location>
        <begin position="450"/>
        <end position="598"/>
    </location>
</feature>
<dbReference type="InterPro" id="IPR036034">
    <property type="entry name" value="PDZ_sf"/>
</dbReference>
<gene>
    <name evidence="6" type="ORF">DNTS_030215</name>
</gene>
<evidence type="ECO:0000313" key="7">
    <source>
        <dbReference type="Proteomes" id="UP000316079"/>
    </source>
</evidence>
<evidence type="ECO:0000256" key="4">
    <source>
        <dbReference type="SAM" id="MobiDB-lite"/>
    </source>
</evidence>
<feature type="region of interest" description="Disordered" evidence="4">
    <location>
        <begin position="210"/>
        <end position="272"/>
    </location>
</feature>
<feature type="compositionally biased region" description="Basic and acidic residues" evidence="4">
    <location>
        <begin position="528"/>
        <end position="555"/>
    </location>
</feature>
<dbReference type="GO" id="GO:0016324">
    <property type="term" value="C:apical plasma membrane"/>
    <property type="evidence" value="ECO:0007669"/>
    <property type="project" value="TreeGrafter"/>
</dbReference>
<dbReference type="Gene3D" id="2.30.42.10">
    <property type="match status" value="2"/>
</dbReference>
<feature type="compositionally biased region" description="Polar residues" evidence="4">
    <location>
        <begin position="244"/>
        <end position="259"/>
    </location>
</feature>
<feature type="domain" description="PDZ" evidence="5">
    <location>
        <begin position="353"/>
        <end position="433"/>
    </location>
</feature>
<name>A0A553Q8A1_9TELE</name>
<evidence type="ECO:0000256" key="3">
    <source>
        <dbReference type="ARBA" id="ARBA00022737"/>
    </source>
</evidence>
<keyword evidence="2" id="KW-0472">Membrane</keyword>
<evidence type="ECO:0000259" key="5">
    <source>
        <dbReference type="PROSITE" id="PS50106"/>
    </source>
</evidence>
<keyword evidence="7" id="KW-1185">Reference proteome</keyword>
<dbReference type="Pfam" id="PF09007">
    <property type="entry name" value="EBP50_C"/>
    <property type="match status" value="1"/>
</dbReference>
<dbReference type="GO" id="GO:0005102">
    <property type="term" value="F:signaling receptor binding"/>
    <property type="evidence" value="ECO:0007669"/>
    <property type="project" value="TreeGrafter"/>
</dbReference>
<accession>A0A553Q8A1</accession>
<dbReference type="Pfam" id="PF17820">
    <property type="entry name" value="PDZ_6"/>
    <property type="match status" value="1"/>
</dbReference>
<dbReference type="AlphaFoldDB" id="A0A553Q8A1"/>
<dbReference type="SUPFAM" id="SSF50156">
    <property type="entry name" value="PDZ domain-like"/>
    <property type="match status" value="2"/>
</dbReference>
<evidence type="ECO:0000256" key="1">
    <source>
        <dbReference type="ARBA" id="ARBA00004236"/>
    </source>
</evidence>
<dbReference type="SMART" id="SM00228">
    <property type="entry name" value="PDZ"/>
    <property type="match status" value="2"/>
</dbReference>
<feature type="compositionally biased region" description="Basic and acidic residues" evidence="4">
    <location>
        <begin position="210"/>
        <end position="224"/>
    </location>
</feature>
<feature type="region of interest" description="Disordered" evidence="4">
    <location>
        <begin position="317"/>
        <end position="338"/>
    </location>
</feature>
<dbReference type="GO" id="GO:0043495">
    <property type="term" value="F:protein-membrane adaptor activity"/>
    <property type="evidence" value="ECO:0007669"/>
    <property type="project" value="TreeGrafter"/>
</dbReference>
<comment type="subcellular location">
    <subcellularLocation>
        <location evidence="1">Cell membrane</location>
    </subcellularLocation>
</comment>
<feature type="compositionally biased region" description="Polar residues" evidence="4">
    <location>
        <begin position="589"/>
        <end position="598"/>
    </location>
</feature>
<dbReference type="CDD" id="cd06768">
    <property type="entry name" value="PDZ_NHERF-like"/>
    <property type="match status" value="2"/>
</dbReference>
<dbReference type="InterPro" id="IPR015098">
    <property type="entry name" value="EBP50_C"/>
</dbReference>
<feature type="compositionally biased region" description="Polar residues" evidence="4">
    <location>
        <begin position="143"/>
        <end position="159"/>
    </location>
</feature>
<reference evidence="6 7" key="1">
    <citation type="journal article" date="2019" name="Sci. Data">
        <title>Hybrid genome assembly and annotation of Danionella translucida.</title>
        <authorList>
            <person name="Kadobianskyi M."/>
            <person name="Schulze L."/>
            <person name="Schuelke M."/>
            <person name="Judkewitz B."/>
        </authorList>
    </citation>
    <scope>NUCLEOTIDE SEQUENCE [LARGE SCALE GENOMIC DNA]</scope>
    <source>
        <strain evidence="6 7">Bolton</strain>
    </source>
</reference>
<comment type="caution">
    <text evidence="6">The sequence shown here is derived from an EMBL/GenBank/DDBJ whole genome shotgun (WGS) entry which is preliminary data.</text>
</comment>
<dbReference type="PANTHER" id="PTHR14191">
    <property type="entry name" value="PDZ DOMAIN CONTAINING PROTEIN"/>
    <property type="match status" value="1"/>
</dbReference>
<feature type="compositionally biased region" description="Low complexity" evidence="4">
    <location>
        <begin position="121"/>
        <end position="137"/>
    </location>
</feature>
<feature type="compositionally biased region" description="Basic and acidic residues" evidence="4">
    <location>
        <begin position="231"/>
        <end position="243"/>
    </location>
</feature>
<evidence type="ECO:0000313" key="6">
    <source>
        <dbReference type="EMBL" id="TRY86164.1"/>
    </source>
</evidence>
<proteinExistence type="predicted"/>
<feature type="compositionally biased region" description="Low complexity" evidence="4">
    <location>
        <begin position="496"/>
        <end position="520"/>
    </location>
</feature>
<dbReference type="GO" id="GO:0072659">
    <property type="term" value="P:protein localization to plasma membrane"/>
    <property type="evidence" value="ECO:0007669"/>
    <property type="project" value="TreeGrafter"/>
</dbReference>
<dbReference type="Pfam" id="PF00595">
    <property type="entry name" value="PDZ"/>
    <property type="match status" value="1"/>
</dbReference>
<feature type="domain" description="PDZ" evidence="5">
    <location>
        <begin position="18"/>
        <end position="98"/>
    </location>
</feature>
<evidence type="ECO:0000256" key="2">
    <source>
        <dbReference type="ARBA" id="ARBA00022475"/>
    </source>
</evidence>